<dbReference type="SUPFAM" id="SSF55120">
    <property type="entry name" value="Pseudouridine synthase"/>
    <property type="match status" value="1"/>
</dbReference>
<dbReference type="PANTHER" id="PTHR21568">
    <property type="entry name" value="TRNA PSEUDOURIDINE SYNTHASE PUS10"/>
    <property type="match status" value="1"/>
</dbReference>
<accession>A0A1R1PHV2</accession>
<evidence type="ECO:0000259" key="5">
    <source>
        <dbReference type="Pfam" id="PF21238"/>
    </source>
</evidence>
<evidence type="ECO:0000256" key="2">
    <source>
        <dbReference type="ARBA" id="ARBA00012787"/>
    </source>
</evidence>
<dbReference type="InterPro" id="IPR020103">
    <property type="entry name" value="PsdUridine_synth_cat_dom_sf"/>
</dbReference>
<dbReference type="PANTHER" id="PTHR21568:SF0">
    <property type="entry name" value="TRNA PSEUDOURIDINE SYNTHASE PUS10"/>
    <property type="match status" value="1"/>
</dbReference>
<feature type="domain" description="Pus10-like C-terminal" evidence="5">
    <location>
        <begin position="452"/>
        <end position="538"/>
    </location>
</feature>
<evidence type="ECO:0000313" key="7">
    <source>
        <dbReference type="Proteomes" id="UP000188320"/>
    </source>
</evidence>
<keyword evidence="7" id="KW-1185">Reference proteome</keyword>
<evidence type="ECO:0000256" key="3">
    <source>
        <dbReference type="ARBA" id="ARBA00022694"/>
    </source>
</evidence>
<name>A0A1R1PHV2_ZANCU</name>
<gene>
    <name evidence="6" type="ORF">AX774_g6030</name>
</gene>
<reference evidence="7" key="1">
    <citation type="submission" date="2017-01" db="EMBL/GenBank/DDBJ databases">
        <authorList>
            <person name="Wang Y."/>
            <person name="White M."/>
            <person name="Kvist S."/>
            <person name="Moncalvo J.-M."/>
        </authorList>
    </citation>
    <scope>NUCLEOTIDE SEQUENCE [LARGE SCALE GENOMIC DNA]</scope>
    <source>
        <strain evidence="7">COL-18-3</strain>
    </source>
</reference>
<organism evidence="6 7">
    <name type="scientific">Zancudomyces culisetae</name>
    <name type="common">Gut fungus</name>
    <name type="synonym">Smittium culisetae</name>
    <dbReference type="NCBI Taxonomy" id="1213189"/>
    <lineage>
        <taxon>Eukaryota</taxon>
        <taxon>Fungi</taxon>
        <taxon>Fungi incertae sedis</taxon>
        <taxon>Zoopagomycota</taxon>
        <taxon>Kickxellomycotina</taxon>
        <taxon>Harpellomycetes</taxon>
        <taxon>Harpellales</taxon>
        <taxon>Legeriomycetaceae</taxon>
        <taxon>Zancudomyces</taxon>
    </lineage>
</organism>
<evidence type="ECO:0000313" key="6">
    <source>
        <dbReference type="EMBL" id="OMH80536.1"/>
    </source>
</evidence>
<sequence>MTNAGGDGKTSSTGDEKAGSCQLCAGLLSSDNLEHTASLIISGLDRYETTDYSLFIGLPISVEQILPTVFIKAYSQPSAASEQNGDGGNGMAKTEVVIKEEVKKVYRQLVSDLVLSKGRDKKYTCVTDSQVQVTIQVVDKGTDVNTLKKLLFHNSKSIDANSGSGGAGYKKNKNIKVSKESFRKLSTLHESNDNGSTGKGESGDIELLQSIARNVELDIQLERVRRTSYYLGGRYNKYSRKISQTPMFKGMQSVSDVILTAGSYQDGEDGFREVFGLGNSDKGVQEGGIDDFVTQTKFVGSGREDVDVLMLGSGRPFYFELLDCTRRLDNITPQSIKLLEEKINRNATGKLLGEDGESGDKAIVKVDKLQLIGEQQTRIIKHEQEEYAKRKEYSCLLWIGENNNHKKPHLNTQEKFTENGDNTNTNNNNNNNYELNRFIGEYMKLDGDKIQLVLDKPFTINQKTPVRVLHRRANTTRARTIHTMTLKRHPQTENSSSHLYILHLTTDSGTYIKEFVHGDLGRTVPSLADILTRKTEIVTENNNNSSSDSELFIDLLELNVQHVDLPFP</sequence>
<protein>
    <recommendedName>
        <fullName evidence="2">tRNA pseudouridine(55) synthase</fullName>
        <ecNumber evidence="2">5.4.99.25</ecNumber>
    </recommendedName>
</protein>
<dbReference type="Pfam" id="PF21238">
    <property type="entry name" value="Pus10_C"/>
    <property type="match status" value="2"/>
</dbReference>
<dbReference type="InterPro" id="IPR048741">
    <property type="entry name" value="Pus10-like_C"/>
</dbReference>
<dbReference type="Gene3D" id="3.30.70.3190">
    <property type="match status" value="1"/>
</dbReference>
<feature type="domain" description="Pus10-like C-terminal" evidence="5">
    <location>
        <begin position="230"/>
        <end position="406"/>
    </location>
</feature>
<dbReference type="AlphaFoldDB" id="A0A1R1PHV2"/>
<dbReference type="Proteomes" id="UP000188320">
    <property type="component" value="Unassembled WGS sequence"/>
</dbReference>
<dbReference type="GO" id="GO:0160148">
    <property type="term" value="F:tRNA pseudouridine(55) synthase activity"/>
    <property type="evidence" value="ECO:0007669"/>
    <property type="project" value="UniProtKB-EC"/>
</dbReference>
<dbReference type="OrthoDB" id="271937at2759"/>
<keyword evidence="4" id="KW-0413">Isomerase</keyword>
<dbReference type="EC" id="5.4.99.25" evidence="2"/>
<dbReference type="GO" id="GO:0031119">
    <property type="term" value="P:tRNA pseudouridine synthesis"/>
    <property type="evidence" value="ECO:0007669"/>
    <property type="project" value="TreeGrafter"/>
</dbReference>
<dbReference type="GO" id="GO:0003723">
    <property type="term" value="F:RNA binding"/>
    <property type="evidence" value="ECO:0007669"/>
    <property type="project" value="InterPro"/>
</dbReference>
<dbReference type="InterPro" id="IPR039894">
    <property type="entry name" value="Pus10-like"/>
</dbReference>
<dbReference type="Gene3D" id="3.30.70.2510">
    <property type="match status" value="1"/>
</dbReference>
<comment type="caution">
    <text evidence="6">The sequence shown here is derived from an EMBL/GenBank/DDBJ whole genome shotgun (WGS) entry which is preliminary data.</text>
</comment>
<proteinExistence type="inferred from homology"/>
<evidence type="ECO:0000256" key="1">
    <source>
        <dbReference type="ARBA" id="ARBA00009652"/>
    </source>
</evidence>
<comment type="similarity">
    <text evidence="1">Belongs to the pseudouridine synthase Pus10 family.</text>
</comment>
<dbReference type="EMBL" id="LSSK01001162">
    <property type="protein sequence ID" value="OMH80536.1"/>
    <property type="molecule type" value="Genomic_DNA"/>
</dbReference>
<evidence type="ECO:0000256" key="4">
    <source>
        <dbReference type="ARBA" id="ARBA00023235"/>
    </source>
</evidence>
<keyword evidence="3" id="KW-0819">tRNA processing</keyword>